<comment type="catalytic activity">
    <reaction evidence="6">
        <text>cytidine(1402) in 16S rRNA + S-adenosyl-L-methionine = 2'-O-methylcytidine(1402) in 16S rRNA + S-adenosyl-L-homocysteine + H(+)</text>
        <dbReference type="Rhea" id="RHEA:42924"/>
        <dbReference type="Rhea" id="RHEA-COMP:10285"/>
        <dbReference type="Rhea" id="RHEA-COMP:10286"/>
        <dbReference type="ChEBI" id="CHEBI:15378"/>
        <dbReference type="ChEBI" id="CHEBI:57856"/>
        <dbReference type="ChEBI" id="CHEBI:59789"/>
        <dbReference type="ChEBI" id="CHEBI:74495"/>
        <dbReference type="ChEBI" id="CHEBI:82748"/>
        <dbReference type="EC" id="2.1.1.198"/>
    </reaction>
</comment>
<dbReference type="SUPFAM" id="SSF53790">
    <property type="entry name" value="Tetrapyrrole methylase"/>
    <property type="match status" value="1"/>
</dbReference>
<reference evidence="8 9" key="1">
    <citation type="submission" date="2021-03" db="EMBL/GenBank/DDBJ databases">
        <title>Thermosipho ferrireducens sp.nov., an anaerobic thermophilic iron-reducing bacterium isolated from a deep-sea hydrothermal sulfide deposits.</title>
        <authorList>
            <person name="Zeng X."/>
            <person name="Chen Y."/>
            <person name="Shao Z."/>
        </authorList>
    </citation>
    <scope>NUCLEOTIDE SEQUENCE [LARGE SCALE GENOMIC DNA]</scope>
    <source>
        <strain evidence="8 9">JL129W03</strain>
    </source>
</reference>
<dbReference type="RefSeq" id="WP_207565884.1">
    <property type="nucleotide sequence ID" value="NZ_CP071446.1"/>
</dbReference>
<comment type="function">
    <text evidence="6">Catalyzes the 2'-O-methylation of the ribose of cytidine 1402 (C1402) in 16S rRNA.</text>
</comment>
<sequence length="230" mass="25997">MSAGKLYVVGTPIGNLEDITLRALKILRNVDLILAEDTRRALKLLNHYRISKPLDSFHEHSSEKKVNKILSKLLEGKHIALISDAGMPVISDPGSSLVKKCRENNIEVDIIPGPSAVLTAIAASGFNGSKFTFIGFIPRDKKRRRLLRQFKDYHGLLIFFENPERLQKTFKDILSILGNVEIFIAREMTKKHQEFFYGNIENAINHFKNNIKGEITVILNLSNNSNTQSQ</sequence>
<keyword evidence="9" id="KW-1185">Reference proteome</keyword>
<dbReference type="InterPro" id="IPR018063">
    <property type="entry name" value="SAM_MeTrfase_RsmI_CS"/>
</dbReference>
<dbReference type="PROSITE" id="PS01296">
    <property type="entry name" value="RSMI"/>
    <property type="match status" value="1"/>
</dbReference>
<keyword evidence="3 6" id="KW-0489">Methyltransferase</keyword>
<dbReference type="InterPro" id="IPR000878">
    <property type="entry name" value="4pyrrol_Mease"/>
</dbReference>
<evidence type="ECO:0000256" key="5">
    <source>
        <dbReference type="ARBA" id="ARBA00022691"/>
    </source>
</evidence>
<name>A0ABX7S428_9BACT</name>
<dbReference type="NCBIfam" id="TIGR00096">
    <property type="entry name" value="16S rRNA (cytidine(1402)-2'-O)-methyltransferase"/>
    <property type="match status" value="1"/>
</dbReference>
<dbReference type="Proteomes" id="UP000671862">
    <property type="component" value="Chromosome"/>
</dbReference>
<organism evidence="8 9">
    <name type="scientific">Thermosipho ferrireducens</name>
    <dbReference type="NCBI Taxonomy" id="2571116"/>
    <lineage>
        <taxon>Bacteria</taxon>
        <taxon>Thermotogati</taxon>
        <taxon>Thermotogota</taxon>
        <taxon>Thermotogae</taxon>
        <taxon>Thermotogales</taxon>
        <taxon>Fervidobacteriaceae</taxon>
        <taxon>Thermosipho</taxon>
    </lineage>
</organism>
<proteinExistence type="inferred from homology"/>
<dbReference type="InterPro" id="IPR014777">
    <property type="entry name" value="4pyrrole_Mease_sub1"/>
</dbReference>
<keyword evidence="2 6" id="KW-0698">rRNA processing</keyword>
<evidence type="ECO:0000313" key="9">
    <source>
        <dbReference type="Proteomes" id="UP000671862"/>
    </source>
</evidence>
<dbReference type="HAMAP" id="MF_01877">
    <property type="entry name" value="16SrRNA_methyltr_I"/>
    <property type="match status" value="1"/>
</dbReference>
<evidence type="ECO:0000256" key="2">
    <source>
        <dbReference type="ARBA" id="ARBA00022552"/>
    </source>
</evidence>
<gene>
    <name evidence="6 8" type="primary">rsmI</name>
    <name evidence="8" type="ORF">JYK00_05250</name>
</gene>
<dbReference type="CDD" id="cd11648">
    <property type="entry name" value="RsmI"/>
    <property type="match status" value="1"/>
</dbReference>
<comment type="subcellular location">
    <subcellularLocation>
        <location evidence="6">Cytoplasm</location>
    </subcellularLocation>
</comment>
<keyword evidence="5 6" id="KW-0949">S-adenosyl-L-methionine</keyword>
<evidence type="ECO:0000313" key="8">
    <source>
        <dbReference type="EMBL" id="QTA37159.1"/>
    </source>
</evidence>
<dbReference type="PANTHER" id="PTHR46111">
    <property type="entry name" value="RIBOSOMAL RNA SMALL SUBUNIT METHYLTRANSFERASE I"/>
    <property type="match status" value="1"/>
</dbReference>
<keyword evidence="1 6" id="KW-0963">Cytoplasm</keyword>
<accession>A0ABX7S428</accession>
<comment type="similarity">
    <text evidence="6">Belongs to the methyltransferase superfamily. RsmI family.</text>
</comment>
<dbReference type="GO" id="GO:0032259">
    <property type="term" value="P:methylation"/>
    <property type="evidence" value="ECO:0007669"/>
    <property type="project" value="UniProtKB-KW"/>
</dbReference>
<keyword evidence="4 6" id="KW-0808">Transferase</keyword>
<dbReference type="PANTHER" id="PTHR46111:SF1">
    <property type="entry name" value="RIBOSOMAL RNA SMALL SUBUNIT METHYLTRANSFERASE I"/>
    <property type="match status" value="1"/>
</dbReference>
<dbReference type="EC" id="2.1.1.198" evidence="6"/>
<protein>
    <recommendedName>
        <fullName evidence="6">Ribosomal RNA small subunit methyltransferase I</fullName>
        <ecNumber evidence="6">2.1.1.198</ecNumber>
    </recommendedName>
    <alternativeName>
        <fullName evidence="6">16S rRNA 2'-O-ribose C1402 methyltransferase</fullName>
    </alternativeName>
    <alternativeName>
        <fullName evidence="6">rRNA (cytidine-2'-O-)-methyltransferase RsmI</fullName>
    </alternativeName>
</protein>
<dbReference type="GO" id="GO:0008168">
    <property type="term" value="F:methyltransferase activity"/>
    <property type="evidence" value="ECO:0007669"/>
    <property type="project" value="UniProtKB-KW"/>
</dbReference>
<evidence type="ECO:0000256" key="6">
    <source>
        <dbReference type="HAMAP-Rule" id="MF_01877"/>
    </source>
</evidence>
<dbReference type="InterPro" id="IPR014776">
    <property type="entry name" value="4pyrrole_Mease_sub2"/>
</dbReference>
<evidence type="ECO:0000259" key="7">
    <source>
        <dbReference type="Pfam" id="PF00590"/>
    </source>
</evidence>
<evidence type="ECO:0000256" key="3">
    <source>
        <dbReference type="ARBA" id="ARBA00022603"/>
    </source>
</evidence>
<dbReference type="InterPro" id="IPR035996">
    <property type="entry name" value="4pyrrol_Methylase_sf"/>
</dbReference>
<dbReference type="PIRSF" id="PIRSF005917">
    <property type="entry name" value="MTase_YraL"/>
    <property type="match status" value="1"/>
</dbReference>
<feature type="domain" description="Tetrapyrrole methylase" evidence="7">
    <location>
        <begin position="5"/>
        <end position="202"/>
    </location>
</feature>
<dbReference type="Pfam" id="PF00590">
    <property type="entry name" value="TP_methylase"/>
    <property type="match status" value="1"/>
</dbReference>
<evidence type="ECO:0000256" key="1">
    <source>
        <dbReference type="ARBA" id="ARBA00022490"/>
    </source>
</evidence>
<dbReference type="EMBL" id="CP071446">
    <property type="protein sequence ID" value="QTA37159.1"/>
    <property type="molecule type" value="Genomic_DNA"/>
</dbReference>
<evidence type="ECO:0000256" key="4">
    <source>
        <dbReference type="ARBA" id="ARBA00022679"/>
    </source>
</evidence>
<dbReference type="InterPro" id="IPR008189">
    <property type="entry name" value="rRNA_ssu_MeTfrase_I"/>
</dbReference>
<dbReference type="Gene3D" id="3.30.950.10">
    <property type="entry name" value="Methyltransferase, Cobalt-precorrin-4 Transmethylase, Domain 2"/>
    <property type="match status" value="1"/>
</dbReference>
<dbReference type="Gene3D" id="3.40.1010.10">
    <property type="entry name" value="Cobalt-precorrin-4 Transmethylase, Domain 1"/>
    <property type="match status" value="1"/>
</dbReference>